<dbReference type="EnsemblFungi" id="CEF77078">
    <property type="protein sequence ID" value="CEF77078"/>
    <property type="gene ID" value="FGRRES_15502"/>
</dbReference>
<keyword evidence="4" id="KW-1185">Reference proteome</keyword>
<feature type="compositionally biased region" description="Polar residues" evidence="1">
    <location>
        <begin position="37"/>
        <end position="51"/>
    </location>
</feature>
<dbReference type="Proteomes" id="UP000070720">
    <property type="component" value="Chromosome 2"/>
</dbReference>
<accession>A0A098DDQ3</accession>
<sequence>MCAAEVYCMWLAPHPNCRAARINGPCKFASGNEMRSRTSSRVSRLEQQSGSHRLVLQAQSHYL</sequence>
<reference evidence="3 4" key="1">
    <citation type="journal article" date="2007" name="Science">
        <title>The Fusarium graminearum genome reveals a link between localized polymorphism and pathogen specialization.</title>
        <authorList>
            <person name="Cuomo C.A."/>
            <person name="Gueldener U."/>
            <person name="Xu J.-R."/>
            <person name="Trail F."/>
            <person name="Turgeon B.G."/>
            <person name="Di Pietro A."/>
            <person name="Walton J.D."/>
            <person name="Ma L.-J."/>
            <person name="Baker S.E."/>
            <person name="Rep M."/>
            <person name="Adam G."/>
            <person name="Antoniw J."/>
            <person name="Baldwin T."/>
            <person name="Calvo S.E."/>
            <person name="Chang Y.-L."/>
            <person name="DeCaprio D."/>
            <person name="Gale L.R."/>
            <person name="Gnerre S."/>
            <person name="Goswami R.S."/>
            <person name="Hammond-Kosack K."/>
            <person name="Harris L.J."/>
            <person name="Hilburn K."/>
            <person name="Kennell J.C."/>
            <person name="Kroken S."/>
            <person name="Magnuson J.K."/>
            <person name="Mannhaupt G."/>
            <person name="Mauceli E.W."/>
            <person name="Mewes H.-W."/>
            <person name="Mitterbauer R."/>
            <person name="Muehlbauer G."/>
            <person name="Muensterkoetter M."/>
            <person name="Nelson D."/>
            <person name="O'Donnell K."/>
            <person name="Ouellet T."/>
            <person name="Qi W."/>
            <person name="Quesneville H."/>
            <person name="Roncero M.I.G."/>
            <person name="Seong K.-Y."/>
            <person name="Tetko I.V."/>
            <person name="Urban M."/>
            <person name="Waalwijk C."/>
            <person name="Ward T.J."/>
            <person name="Yao J."/>
            <person name="Birren B.W."/>
            <person name="Kistler H.C."/>
        </authorList>
    </citation>
    <scope>NUCLEOTIDE SEQUENCE [LARGE SCALE GENOMIC DNA]</scope>
    <source>
        <strain evidence="4">ATCC MYA-4620 / CBS 123657 / FGSC 9075 / NRRL 31084 / PH-1</strain>
        <strain evidence="3">PH-1 / ATCC MYA-4620 / FGSC 9075 / NRRL 31084</strain>
    </source>
</reference>
<proteinExistence type="predicted"/>
<evidence type="ECO:0000313" key="3">
    <source>
        <dbReference type="EnsemblFungi" id="CEF77078"/>
    </source>
</evidence>
<dbReference type="AlphaFoldDB" id="A0A098DDQ3"/>
<dbReference type="EMBL" id="HG970333">
    <property type="protein sequence ID" value="CEF77078.1"/>
    <property type="molecule type" value="Genomic_DNA"/>
</dbReference>
<name>A0A098DDQ3_GIBZE</name>
<dbReference type="VEuPathDB" id="FungiDB:FGRAMPH1_01G10551"/>
<feature type="region of interest" description="Disordered" evidence="1">
    <location>
        <begin position="31"/>
        <end position="51"/>
    </location>
</feature>
<accession>A0A0E0S0Q3</accession>
<reference evidence="2 4" key="3">
    <citation type="journal article" date="2015" name="BMC Genomics">
        <title>The completed genome sequence of the pathogenic ascomycete fungus Fusarium graminearum.</title>
        <authorList>
            <person name="King R."/>
            <person name="Urban M."/>
            <person name="Hammond-Kosack M.C."/>
            <person name="Hassani-Pak K."/>
            <person name="Hammond-Kosack K.E."/>
        </authorList>
    </citation>
    <scope>NUCLEOTIDE SEQUENCE [LARGE SCALE GENOMIC DNA]</scope>
    <source>
        <strain evidence="4">ATCC MYA-4620 / CBS 123657 / FGSC 9075 / NRRL 31084 / PH-1</strain>
        <strain evidence="2">PH-1</strain>
    </source>
</reference>
<protein>
    <submittedName>
        <fullName evidence="2">Chromosome 2, complete genome</fullName>
    </submittedName>
</protein>
<gene>
    <name evidence="2" type="ORF">FGRAMPH1_01T10551</name>
</gene>
<evidence type="ECO:0000256" key="1">
    <source>
        <dbReference type="SAM" id="MobiDB-lite"/>
    </source>
</evidence>
<dbReference type="InParanoid" id="A0A098DDQ3"/>
<reference evidence="3 4" key="2">
    <citation type="journal article" date="2010" name="Nature">
        <title>Comparative genomics reveals mobile pathogenicity chromosomes in Fusarium.</title>
        <authorList>
            <person name="Ma L.J."/>
            <person name="van der Does H.C."/>
            <person name="Borkovich K.A."/>
            <person name="Coleman J.J."/>
            <person name="Daboussi M.J."/>
            <person name="Di Pietro A."/>
            <person name="Dufresne M."/>
            <person name="Freitag M."/>
            <person name="Grabherr M."/>
            <person name="Henrissat B."/>
            <person name="Houterman P.M."/>
            <person name="Kang S."/>
            <person name="Shim W.B."/>
            <person name="Woloshuk C."/>
            <person name="Xie X."/>
            <person name="Xu J.R."/>
            <person name="Antoniw J."/>
            <person name="Baker S.E."/>
            <person name="Bluhm B.H."/>
            <person name="Breakspear A."/>
            <person name="Brown D.W."/>
            <person name="Butchko R.A."/>
            <person name="Chapman S."/>
            <person name="Coulson R."/>
            <person name="Coutinho P.M."/>
            <person name="Danchin E.G."/>
            <person name="Diener A."/>
            <person name="Gale L.R."/>
            <person name="Gardiner D.M."/>
            <person name="Goff S."/>
            <person name="Hammond-Kosack K.E."/>
            <person name="Hilburn K."/>
            <person name="Hua-Van A."/>
            <person name="Jonkers W."/>
            <person name="Kazan K."/>
            <person name="Kodira C.D."/>
            <person name="Koehrsen M."/>
            <person name="Kumar L."/>
            <person name="Lee Y.H."/>
            <person name="Li L."/>
            <person name="Manners J.M."/>
            <person name="Miranda-Saavedra D."/>
            <person name="Mukherjee M."/>
            <person name="Park G."/>
            <person name="Park J."/>
            <person name="Park S.Y."/>
            <person name="Proctor R.H."/>
            <person name="Regev A."/>
            <person name="Ruiz-Roldan M.C."/>
            <person name="Sain D."/>
            <person name="Sakthikumar S."/>
            <person name="Sykes S."/>
            <person name="Schwartz D.C."/>
            <person name="Turgeon B.G."/>
            <person name="Wapinski I."/>
            <person name="Yoder O."/>
            <person name="Young S."/>
            <person name="Zeng Q."/>
            <person name="Zhou S."/>
            <person name="Galagan J."/>
            <person name="Cuomo C.A."/>
            <person name="Kistler H.C."/>
            <person name="Rep M."/>
        </authorList>
    </citation>
    <scope>GENOME REANNOTATION</scope>
    <source>
        <strain evidence="4">ATCC MYA-4620 / CBS 123657 / FGSC 9075 / NRRL 31084 / PH-1</strain>
        <strain evidence="3">PH-1 / ATCC MYA-4620 / FGSC 9075 / NRRL 31084</strain>
    </source>
</reference>
<evidence type="ECO:0000313" key="2">
    <source>
        <dbReference type="EMBL" id="CEF77078.1"/>
    </source>
</evidence>
<organism evidence="2 4">
    <name type="scientific">Gibberella zeae (strain ATCC MYA-4620 / CBS 123657 / FGSC 9075 / NRRL 31084 / PH-1)</name>
    <name type="common">Wheat head blight fungus</name>
    <name type="synonym">Fusarium graminearum</name>
    <dbReference type="NCBI Taxonomy" id="229533"/>
    <lineage>
        <taxon>Eukaryota</taxon>
        <taxon>Fungi</taxon>
        <taxon>Dikarya</taxon>
        <taxon>Ascomycota</taxon>
        <taxon>Pezizomycotina</taxon>
        <taxon>Sordariomycetes</taxon>
        <taxon>Hypocreomycetidae</taxon>
        <taxon>Hypocreales</taxon>
        <taxon>Nectriaceae</taxon>
        <taxon>Fusarium</taxon>
    </lineage>
</organism>
<evidence type="ECO:0000313" key="4">
    <source>
        <dbReference type="Proteomes" id="UP000070720"/>
    </source>
</evidence>
<reference evidence="3" key="4">
    <citation type="submission" date="2017-01" db="UniProtKB">
        <authorList>
            <consortium name="EnsemblFungi"/>
        </authorList>
    </citation>
    <scope>IDENTIFICATION</scope>
    <source>
        <strain evidence="3">PH-1 / ATCC MYA-4620 / FGSC 9075 / NRRL 31084</strain>
    </source>
</reference>